<dbReference type="InterPro" id="IPR036852">
    <property type="entry name" value="Peptidase_S8/S53_dom_sf"/>
</dbReference>
<dbReference type="GO" id="GO:0006508">
    <property type="term" value="P:proteolysis"/>
    <property type="evidence" value="ECO:0007669"/>
    <property type="project" value="UniProtKB-KW"/>
</dbReference>
<dbReference type="PRINTS" id="PR00723">
    <property type="entry name" value="SUBTILISIN"/>
</dbReference>
<accession>A0A371C609</accession>
<dbReference type="InterPro" id="IPR000209">
    <property type="entry name" value="Peptidase_S8/S53_dom"/>
</dbReference>
<feature type="domain" description="Inhibitor I9" evidence="9">
    <location>
        <begin position="58"/>
        <end position="152"/>
    </location>
</feature>
<evidence type="ECO:0000256" key="4">
    <source>
        <dbReference type="ARBA" id="ARBA00022825"/>
    </source>
</evidence>
<evidence type="ECO:0000256" key="6">
    <source>
        <dbReference type="RuleBase" id="RU003355"/>
    </source>
</evidence>
<dbReference type="PROSITE" id="PS00138">
    <property type="entry name" value="SUBTILASE_SER"/>
    <property type="match status" value="1"/>
</dbReference>
<keyword evidence="7" id="KW-0732">Signal</keyword>
<dbReference type="InterPro" id="IPR023828">
    <property type="entry name" value="Peptidase_S8_Ser-AS"/>
</dbReference>
<name>A0A371C609_YARLL</name>
<feature type="signal peptide" evidence="7">
    <location>
        <begin position="1"/>
        <end position="16"/>
    </location>
</feature>
<keyword evidence="3 5" id="KW-0378">Hydrolase</keyword>
<organism evidence="10 11">
    <name type="scientific">Yarrowia lipolytica</name>
    <name type="common">Candida lipolytica</name>
    <dbReference type="NCBI Taxonomy" id="4952"/>
    <lineage>
        <taxon>Eukaryota</taxon>
        <taxon>Fungi</taxon>
        <taxon>Dikarya</taxon>
        <taxon>Ascomycota</taxon>
        <taxon>Saccharomycotina</taxon>
        <taxon>Dipodascomycetes</taxon>
        <taxon>Dipodascales</taxon>
        <taxon>Dipodascales incertae sedis</taxon>
        <taxon>Yarrowia</taxon>
    </lineage>
</organism>
<dbReference type="VEuPathDB" id="FungiDB:YALI0_E28875g"/>
<dbReference type="PROSITE" id="PS51892">
    <property type="entry name" value="SUBTILASE"/>
    <property type="match status" value="1"/>
</dbReference>
<dbReference type="Pfam" id="PF05922">
    <property type="entry name" value="Inhibitor_I9"/>
    <property type="match status" value="1"/>
</dbReference>
<dbReference type="VEuPathDB" id="FungiDB:YALI1_E34185g"/>
<dbReference type="InterPro" id="IPR023827">
    <property type="entry name" value="Peptidase_S8_Asp-AS"/>
</dbReference>
<dbReference type="SUPFAM" id="SSF52743">
    <property type="entry name" value="Subtilisin-like"/>
    <property type="match status" value="1"/>
</dbReference>
<evidence type="ECO:0000256" key="2">
    <source>
        <dbReference type="ARBA" id="ARBA00022670"/>
    </source>
</evidence>
<dbReference type="EMBL" id="KZ858995">
    <property type="protein sequence ID" value="RDW25746.1"/>
    <property type="molecule type" value="Genomic_DNA"/>
</dbReference>
<dbReference type="InterPro" id="IPR010259">
    <property type="entry name" value="S8pro/Inhibitor_I9"/>
</dbReference>
<dbReference type="GO" id="GO:0004252">
    <property type="term" value="F:serine-type endopeptidase activity"/>
    <property type="evidence" value="ECO:0007669"/>
    <property type="project" value="UniProtKB-UniRule"/>
</dbReference>
<dbReference type="InterPro" id="IPR034193">
    <property type="entry name" value="PCSK9_ProteinaseK-like"/>
</dbReference>
<dbReference type="Proteomes" id="UP000256601">
    <property type="component" value="Unassembled WGS sequence"/>
</dbReference>
<protein>
    <submittedName>
        <fullName evidence="10">Peptidase S8/S53 domain-containing protein</fullName>
    </submittedName>
</protein>
<evidence type="ECO:0000259" key="8">
    <source>
        <dbReference type="Pfam" id="PF00082"/>
    </source>
</evidence>
<dbReference type="InterPro" id="IPR050131">
    <property type="entry name" value="Peptidase_S8_subtilisin-like"/>
</dbReference>
<evidence type="ECO:0000256" key="5">
    <source>
        <dbReference type="PROSITE-ProRule" id="PRU01240"/>
    </source>
</evidence>
<dbReference type="PROSITE" id="PS00137">
    <property type="entry name" value="SUBTILASE_HIS"/>
    <property type="match status" value="1"/>
</dbReference>
<keyword evidence="4 5" id="KW-0720">Serine protease</keyword>
<gene>
    <name evidence="10" type="ORF">B0I71DRAFT_132118</name>
</gene>
<feature type="chain" id="PRO_5016680766" evidence="7">
    <location>
        <begin position="17"/>
        <end position="475"/>
    </location>
</feature>
<dbReference type="PROSITE" id="PS00136">
    <property type="entry name" value="SUBTILASE_ASP"/>
    <property type="match status" value="1"/>
</dbReference>
<proteinExistence type="inferred from homology"/>
<evidence type="ECO:0000256" key="3">
    <source>
        <dbReference type="ARBA" id="ARBA00022801"/>
    </source>
</evidence>
<evidence type="ECO:0000259" key="9">
    <source>
        <dbReference type="Pfam" id="PF05922"/>
    </source>
</evidence>
<dbReference type="AlphaFoldDB" id="A0A371C609"/>
<keyword evidence="2 5" id="KW-0645">Protease</keyword>
<dbReference type="PANTHER" id="PTHR43806:SF11">
    <property type="entry name" value="CEREVISIN-RELATED"/>
    <property type="match status" value="1"/>
</dbReference>
<dbReference type="FunFam" id="3.40.50.200:FF:000007">
    <property type="entry name" value="Subtilisin-like serine protease"/>
    <property type="match status" value="1"/>
</dbReference>
<evidence type="ECO:0000313" key="10">
    <source>
        <dbReference type="EMBL" id="RDW25746.1"/>
    </source>
</evidence>
<dbReference type="PANTHER" id="PTHR43806">
    <property type="entry name" value="PEPTIDASE S8"/>
    <property type="match status" value="1"/>
</dbReference>
<dbReference type="Gene3D" id="3.40.50.200">
    <property type="entry name" value="Peptidase S8/S53 domain"/>
    <property type="match status" value="1"/>
</dbReference>
<evidence type="ECO:0000256" key="1">
    <source>
        <dbReference type="ARBA" id="ARBA00011073"/>
    </source>
</evidence>
<dbReference type="CDD" id="cd04077">
    <property type="entry name" value="Peptidases_S8_PCSK9_ProteinaseK_like"/>
    <property type="match status" value="1"/>
</dbReference>
<sequence length="475" mass="50667">MKFSAIVSLFAVAVAAQKSIEQIVSEHQERFRLAKRDVVPSNDSDETVSAFAASVQDRYIILFEQGASLQTREEHYNQVDTMTSAQGAISNVFGSLADIGHKITQGIEGTYAFGTAKEGSQSLYGYYGKFSADTVEKIKNTKGVKVVEKDSIETIAAPAVQFHEVPEEQTLAKRQSSPTYYLKQNATWGISRISQRNNPLGTNTEGFYYFRGATTGAAPLVYVIDTGIRTTHKQFYGRASFGANFIDDVDTDENGHGTHVAGTIGAYDYGVSMWTRLISVKIFDKNRNGSLSGFLSGLSWAIDHHLKNPSQRAIVNYSGSGAVSQARDAAVSRAIAAGLPVVAAAGNAAGNACDVGPANNANVTGFISVAASDNEDAIAGFSNFGKCVNVFAPGVDILSLSFQSDTGLATMSGTSMATPHVSGIMSYWLTLNLGMTPAQMADLLTENATPIKIKGNHPDTVNLMANNLVFDSNSP</sequence>
<feature type="active site" description="Charge relay system" evidence="5">
    <location>
        <position position="225"/>
    </location>
</feature>
<evidence type="ECO:0000313" key="11">
    <source>
        <dbReference type="Proteomes" id="UP000256601"/>
    </source>
</evidence>
<feature type="domain" description="Peptidase S8/S53" evidence="8">
    <location>
        <begin position="218"/>
        <end position="450"/>
    </location>
</feature>
<comment type="similarity">
    <text evidence="1 5 6">Belongs to the peptidase S8 family.</text>
</comment>
<dbReference type="SUPFAM" id="SSF54897">
    <property type="entry name" value="Protease propeptides/inhibitors"/>
    <property type="match status" value="1"/>
</dbReference>
<evidence type="ECO:0000256" key="7">
    <source>
        <dbReference type="SAM" id="SignalP"/>
    </source>
</evidence>
<dbReference type="InterPro" id="IPR022398">
    <property type="entry name" value="Peptidase_S8_His-AS"/>
</dbReference>
<dbReference type="Pfam" id="PF00082">
    <property type="entry name" value="Peptidase_S8"/>
    <property type="match status" value="1"/>
</dbReference>
<feature type="active site" description="Charge relay system" evidence="5">
    <location>
        <position position="256"/>
    </location>
</feature>
<feature type="active site" description="Charge relay system" evidence="5">
    <location>
        <position position="415"/>
    </location>
</feature>
<reference evidence="10 11" key="1">
    <citation type="submission" date="2018-07" db="EMBL/GenBank/DDBJ databases">
        <title>Draft Genome Assemblies for Five Robust Yarrowia lipolytica Strains Exhibiting High Lipid Production and Pentose Sugar Utilization and Sugar Alcohol Secretion from Undetoxified Lignocellulosic Biomass Hydrolysates.</title>
        <authorList>
            <consortium name="DOE Joint Genome Institute"/>
            <person name="Walker C."/>
            <person name="Ryu S."/>
            <person name="Na H."/>
            <person name="Zane M."/>
            <person name="LaButti K."/>
            <person name="Lipzen A."/>
            <person name="Haridas S."/>
            <person name="Barry K."/>
            <person name="Grigoriev I.V."/>
            <person name="Quarterman J."/>
            <person name="Slininger P."/>
            <person name="Dien B."/>
            <person name="Trinh C.T."/>
        </authorList>
    </citation>
    <scope>NUCLEOTIDE SEQUENCE [LARGE SCALE GENOMIC DNA]</scope>
    <source>
        <strain evidence="10 11">YB392</strain>
    </source>
</reference>
<dbReference type="InterPro" id="IPR015500">
    <property type="entry name" value="Peptidase_S8_subtilisin-rel"/>
</dbReference>